<comment type="similarity">
    <text evidence="1">Belongs to the class-I aminoacyl-tRNA synthetase family.</text>
</comment>
<dbReference type="Gene3D" id="1.10.730.10">
    <property type="entry name" value="Isoleucyl-tRNA Synthetase, Domain 1"/>
    <property type="match status" value="1"/>
</dbReference>
<feature type="compositionally biased region" description="Basic and acidic residues" evidence="11">
    <location>
        <begin position="497"/>
        <end position="511"/>
    </location>
</feature>
<dbReference type="Pfam" id="PF16842">
    <property type="entry name" value="RRM_occluded"/>
    <property type="match status" value="1"/>
</dbReference>
<dbReference type="SUPFAM" id="SSF54928">
    <property type="entry name" value="RNA-binding domain, RBD"/>
    <property type="match status" value="2"/>
</dbReference>
<dbReference type="InterPro" id="IPR035979">
    <property type="entry name" value="RBD_domain_sf"/>
</dbReference>
<dbReference type="GO" id="GO:0006429">
    <property type="term" value="P:leucyl-tRNA aminoacylation"/>
    <property type="evidence" value="ECO:0007669"/>
    <property type="project" value="InterPro"/>
</dbReference>
<dbReference type="InterPro" id="IPR011990">
    <property type="entry name" value="TPR-like_helical_dom_sf"/>
</dbReference>
<dbReference type="InterPro" id="IPR055416">
    <property type="entry name" value="RBD_LARS1"/>
</dbReference>
<dbReference type="GO" id="GO:0005524">
    <property type="term" value="F:ATP binding"/>
    <property type="evidence" value="ECO:0007669"/>
    <property type="project" value="UniProtKB-KW"/>
</dbReference>
<feature type="domain" description="RRM" evidence="12">
    <location>
        <begin position="682"/>
        <end position="764"/>
    </location>
</feature>
<dbReference type="InterPro" id="IPR000504">
    <property type="entry name" value="RRM_dom"/>
</dbReference>
<dbReference type="FunFam" id="3.90.740.10:FF:000001">
    <property type="entry name" value="Leucine--tRNA ligase, cytoplasmic"/>
    <property type="match status" value="1"/>
</dbReference>
<evidence type="ECO:0000313" key="13">
    <source>
        <dbReference type="EMBL" id="PSK41454.1"/>
    </source>
</evidence>
<feature type="region of interest" description="Disordered" evidence="11">
    <location>
        <begin position="1005"/>
        <end position="1026"/>
    </location>
</feature>
<dbReference type="OrthoDB" id="10249672at2759"/>
<dbReference type="VEuPathDB" id="FungiDB:C7M61_001137"/>
<dbReference type="Pfam" id="PF00076">
    <property type="entry name" value="RRM_1"/>
    <property type="match status" value="1"/>
</dbReference>
<dbReference type="PANTHER" id="PTHR45794:SF1">
    <property type="entry name" value="LEUCINE--TRNA LIGASE, CYTOPLASMIC"/>
    <property type="match status" value="1"/>
</dbReference>
<feature type="domain" description="RRM" evidence="12">
    <location>
        <begin position="779"/>
        <end position="852"/>
    </location>
</feature>
<dbReference type="RefSeq" id="XP_024716153.1">
    <property type="nucleotide sequence ID" value="XM_024856554.1"/>
</dbReference>
<dbReference type="SMART" id="SM00360">
    <property type="entry name" value="RRM"/>
    <property type="match status" value="4"/>
</dbReference>
<reference evidence="13 14" key="1">
    <citation type="submission" date="2018-03" db="EMBL/GenBank/DDBJ databases">
        <title>Candida pseudohaemulonii genome assembly and annotation.</title>
        <authorList>
            <person name="Munoz J.F."/>
            <person name="Gade L.G."/>
            <person name="Chow N.A."/>
            <person name="Litvintseva A.P."/>
            <person name="Loparev V.N."/>
            <person name="Cuomo C.A."/>
        </authorList>
    </citation>
    <scope>NUCLEOTIDE SEQUENCE [LARGE SCALE GENOMIC DNA]</scope>
    <source>
        <strain evidence="13 14">B12108</strain>
    </source>
</reference>
<dbReference type="InterPro" id="IPR014729">
    <property type="entry name" value="Rossmann-like_a/b/a_fold"/>
</dbReference>
<evidence type="ECO:0000256" key="6">
    <source>
        <dbReference type="ARBA" id="ARBA00022917"/>
    </source>
</evidence>
<dbReference type="InterPro" id="IPR013155">
    <property type="entry name" value="M/V/L/I-tRNA-synth_anticd-bd"/>
</dbReference>
<dbReference type="Proteomes" id="UP000241107">
    <property type="component" value="Unassembled WGS sequence"/>
</dbReference>
<evidence type="ECO:0000259" key="12">
    <source>
        <dbReference type="PROSITE" id="PS50102"/>
    </source>
</evidence>
<evidence type="ECO:0000256" key="11">
    <source>
        <dbReference type="SAM" id="MobiDB-lite"/>
    </source>
</evidence>
<comment type="caution">
    <text evidence="13">The sequence shown here is derived from an EMBL/GenBank/DDBJ whole genome shotgun (WGS) entry which is preliminary data.</text>
</comment>
<gene>
    <name evidence="13" type="ORF">C7M61_001137</name>
</gene>
<dbReference type="GO" id="GO:0002161">
    <property type="term" value="F:aminoacyl-tRNA deacylase activity"/>
    <property type="evidence" value="ECO:0007669"/>
    <property type="project" value="InterPro"/>
</dbReference>
<dbReference type="Gene3D" id="1.25.40.10">
    <property type="entry name" value="Tetratricopeptide repeat domain"/>
    <property type="match status" value="1"/>
</dbReference>
<dbReference type="SUPFAM" id="SSF48452">
    <property type="entry name" value="TPR-like"/>
    <property type="match status" value="1"/>
</dbReference>
<evidence type="ECO:0000256" key="3">
    <source>
        <dbReference type="ARBA" id="ARBA00022598"/>
    </source>
</evidence>
<evidence type="ECO:0000256" key="1">
    <source>
        <dbReference type="ARBA" id="ARBA00005594"/>
    </source>
</evidence>
<evidence type="ECO:0000256" key="5">
    <source>
        <dbReference type="ARBA" id="ARBA00022840"/>
    </source>
</evidence>
<dbReference type="PROSITE" id="PS50102">
    <property type="entry name" value="RRM"/>
    <property type="match status" value="2"/>
</dbReference>
<proteinExistence type="inferred from homology"/>
<dbReference type="Pfam" id="PF24810">
    <property type="entry name" value="RBD_LARS1"/>
    <property type="match status" value="1"/>
</dbReference>
<dbReference type="InterPro" id="IPR009008">
    <property type="entry name" value="Val/Leu/Ile-tRNA-synth_edit"/>
</dbReference>
<protein>
    <recommendedName>
        <fullName evidence="2">leucine--tRNA ligase</fullName>
        <ecNumber evidence="2">6.1.1.4</ecNumber>
    </recommendedName>
    <alternativeName>
        <fullName evidence="8">Leucyl-tRNA synthetase</fullName>
    </alternativeName>
</protein>
<dbReference type="NCBIfam" id="TIGR00395">
    <property type="entry name" value="leuS_arch"/>
    <property type="match status" value="1"/>
</dbReference>
<evidence type="ECO:0000313" key="14">
    <source>
        <dbReference type="Proteomes" id="UP000241107"/>
    </source>
</evidence>
<dbReference type="Gene3D" id="3.30.70.330">
    <property type="match status" value="4"/>
</dbReference>
<sequence length="1969" mass="223992">MVYSPELSNAILHFDANVSQSSLYYGEYLALEEIAKRENQFPSIPILKRKLAVAQLSPEELAFWRRSADLEESLFLLRFYKNEFPTTQTWLDYLNAIEPTEPELLRAFADCGTDYKSGYNVFIKLRELYSSEGNTEKLQKLYERMLSIPHAQIEETYQDFSQFISATFPDSYLSLMKNASLAKKACEVTIPYYIKLEQNIADDPLNPQHWITYIESCAKHMLKNASFVSIEEIFFRSLIEASKVCDDSWLPVWKSFLSIVEQYGESRLPHFTKLFIKCFPELPEGSIALNKLDLEEDEFNRLRSELLRLVDLFKTDNNWKQLATNLLLGDFKQCAKVLETWASIFLEDINTIASTAFSREDGFEVLQLAITLARRCSTGEDAFFDLFVDLTTASFDKWAHSAKVWVFCFQLLALYGPPKYGKRMLKLLPEDLPDLDDPKLALDAAIAHQAMHGLAEEIQLLLDLLEKTNPRLVHTPPKMDIKRTNDEELEGPGQKKVRLESKAEEANEDASRNREMFRVKVENLPLSADQGEVAEFFQGYCDPLTIDVFSTVQGNFALVELNSEEEVMKALVRDQKAIGDSIVTVKRIFGNTLWLTNYPSHWGSSDVESFLKAQELLVLSVRFPSQSDKREKRFCYIDFPDTTATQLAQAQLDQLSVEGHLLKADISNPSLKHKRSGPNVAYQVYVHNINFEVTTEETLRQFFSEIGRVEDVKVPLNETNKAKGFKNNGYAFVTFSDVKDVKKALDANETVLDGRTIHVSKGKSKQAMQSSPLQFNVKKTIALFNVNSISTKAHLEEFLQNRVGSTTKVFLKPSKRAALVEFEKESDAGKASLSLEGTLFDEEVLHVGSKDDFFKQENDQKPAKKTTMAPPMLMRRKRRATIKLEKTDRRDTLVEIEKKYQKYWADNKFFEVDAPTIEEDPEDDADKLREKYPKYFSTMAYPYMNGVLHAGHSFTLSKVEFATGFERMEGKRALFPLGFHCTGMPIKAAADKIKREVEQFGADFSGAPAEDEDEEPVPVKEAAKSEDPTKFKAKKSKAVAKQGRGKYQFEIMVQLGLSKEEVAAFADPQHWLHFFPALVERDVNNFGGRVDWRRSFVTTPANAYYDAFVRWQINRLKDCGKIKFGERYTIYSEKDGQACLDHDRSSGEGVNPQEYVGIKIPVDEFQPEAQKVFEENNFDLSKNKVFLVAATLRPETMYGQSCCFVSPKINYGVFKAAEGVYYITTERAFKNMSFQKLTPTRGDYTAALHINGSALVGSKISPPLAQLKNLRVLPMETILPNKGTGVVTCVPSDSPDDYITVKDLSNKADFYKIEKEWVNTEIVPILKTEKFGDKSAEFLCKELKIQSPKDTVQLAKAKEQAYKEGFYSGVMVIGKYSGEKVEDAKPKVKADLIASGEAFVYNEPEGQVVSRSGDECCVSLEDQWYIDYGEESWKNQALECLEHMETFSKETRHGFEGVLDWLKNWALTRTYGLGTKCPWDDSQLIESLSDSTIYMAYYTIARFLHSDYYGSKPGKFTIKPEQMTDEVFDYIFTRREDIKSDIPKEQLQALRREFEYFYPLDARISGKDLIPNHLTFFIYCHTALFPKKFWPRGVRANGHLMLNNAKMSKSTGNFLTLLQIVEKFGADASRIALADAGDTVEDANFDEANANAAILRLTTLKEWCEEIKATQDTLRTGPKDSFFDKAFDNEMNHLVEQAYEQYLATNYKAALKYGLFDFQTSRDYYRDSVSGAGMHKDLVFKYIENQALLLAPVAPHFAEFLYKDILGKDGSVQNARFPRASEPVSQGLLDSLEYVKELARAVREAESTVLKSKKGKAEVDASKPANLTLLVSTSFPDWQEQYIDFVRQLFESNSLNDNKLIKEKVGKDMKRAMPFIQFLKQRLVKEDPKTVFNRELTFNEGELVKQVLSNIQKSTTTLKIENLKVVTFPHGEKKGTDITTGEEVEITATGKVVDAAVPGQPGILIKNVE</sequence>
<evidence type="ECO:0000256" key="4">
    <source>
        <dbReference type="ARBA" id="ARBA00022741"/>
    </source>
</evidence>
<keyword evidence="14" id="KW-1185">Reference proteome</keyword>
<keyword evidence="7" id="KW-0030">Aminoacyl-tRNA synthetase</keyword>
<evidence type="ECO:0000256" key="10">
    <source>
        <dbReference type="PROSITE-ProRule" id="PRU00176"/>
    </source>
</evidence>
<dbReference type="InterPro" id="IPR003954">
    <property type="entry name" value="RRM_euk-type"/>
</dbReference>
<feature type="region of interest" description="Disordered" evidence="11">
    <location>
        <begin position="475"/>
        <end position="511"/>
    </location>
</feature>
<dbReference type="GO" id="GO:0003723">
    <property type="term" value="F:RNA binding"/>
    <property type="evidence" value="ECO:0007669"/>
    <property type="project" value="UniProtKB-UniRule"/>
</dbReference>
<organism evidence="13 14">
    <name type="scientific">Candidozyma pseudohaemuli</name>
    <dbReference type="NCBI Taxonomy" id="418784"/>
    <lineage>
        <taxon>Eukaryota</taxon>
        <taxon>Fungi</taxon>
        <taxon>Dikarya</taxon>
        <taxon>Ascomycota</taxon>
        <taxon>Saccharomycotina</taxon>
        <taxon>Pichiomycetes</taxon>
        <taxon>Metschnikowiaceae</taxon>
        <taxon>Candidozyma</taxon>
    </lineage>
</organism>
<evidence type="ECO:0000256" key="2">
    <source>
        <dbReference type="ARBA" id="ARBA00013164"/>
    </source>
</evidence>
<feature type="compositionally biased region" description="Basic and acidic residues" evidence="11">
    <location>
        <begin position="1017"/>
        <end position="1026"/>
    </location>
</feature>
<dbReference type="SUPFAM" id="SSF52374">
    <property type="entry name" value="Nucleotidylyl transferase"/>
    <property type="match status" value="1"/>
</dbReference>
<dbReference type="Gene3D" id="3.40.50.620">
    <property type="entry name" value="HUPs"/>
    <property type="match status" value="1"/>
</dbReference>
<dbReference type="CDD" id="cd00812">
    <property type="entry name" value="LeuRS_core"/>
    <property type="match status" value="1"/>
</dbReference>
<evidence type="ECO:0000256" key="9">
    <source>
        <dbReference type="ARBA" id="ARBA00047469"/>
    </source>
</evidence>
<evidence type="ECO:0000256" key="7">
    <source>
        <dbReference type="ARBA" id="ARBA00023146"/>
    </source>
</evidence>
<comment type="catalytic activity">
    <reaction evidence="9">
        <text>tRNA(Leu) + L-leucine + ATP = L-leucyl-tRNA(Leu) + AMP + diphosphate</text>
        <dbReference type="Rhea" id="RHEA:11688"/>
        <dbReference type="Rhea" id="RHEA-COMP:9613"/>
        <dbReference type="Rhea" id="RHEA-COMP:9622"/>
        <dbReference type="ChEBI" id="CHEBI:30616"/>
        <dbReference type="ChEBI" id="CHEBI:33019"/>
        <dbReference type="ChEBI" id="CHEBI:57427"/>
        <dbReference type="ChEBI" id="CHEBI:78442"/>
        <dbReference type="ChEBI" id="CHEBI:78494"/>
        <dbReference type="ChEBI" id="CHEBI:456215"/>
        <dbReference type="EC" id="6.1.1.4"/>
    </reaction>
</comment>
<dbReference type="InterPro" id="IPR012677">
    <property type="entry name" value="Nucleotide-bd_a/b_plait_sf"/>
</dbReference>
<evidence type="ECO:0000256" key="8">
    <source>
        <dbReference type="ARBA" id="ARBA00030520"/>
    </source>
</evidence>
<dbReference type="InterPro" id="IPR002300">
    <property type="entry name" value="aa-tRNA-synth_Ia"/>
</dbReference>
<dbReference type="InterPro" id="IPR031766">
    <property type="entry name" value="RRM_occluded"/>
</dbReference>
<keyword evidence="10" id="KW-0694">RNA-binding</keyword>
<dbReference type="GO" id="GO:0004823">
    <property type="term" value="F:leucine-tRNA ligase activity"/>
    <property type="evidence" value="ECO:0007669"/>
    <property type="project" value="UniProtKB-EC"/>
</dbReference>
<keyword evidence="3 13" id="KW-0436">Ligase</keyword>
<dbReference type="InterPro" id="IPR009080">
    <property type="entry name" value="tRNAsynth_Ia_anticodon-bd"/>
</dbReference>
<dbReference type="SUPFAM" id="SSF50677">
    <property type="entry name" value="ValRS/IleRS/LeuRS editing domain"/>
    <property type="match status" value="1"/>
</dbReference>
<dbReference type="InterPro" id="IPR004493">
    <property type="entry name" value="Leu-tRNA-synth_Ia_arc/euk"/>
</dbReference>
<dbReference type="Gene3D" id="3.90.740.10">
    <property type="entry name" value="Valyl/Leucyl/Isoleucyl-tRNA synthetase, editing domain"/>
    <property type="match status" value="1"/>
</dbReference>
<accession>A0A2P7YZR7</accession>
<dbReference type="Pfam" id="PF08264">
    <property type="entry name" value="Anticodon_1"/>
    <property type="match status" value="1"/>
</dbReference>
<dbReference type="STRING" id="418784.A0A2P7YZR7"/>
<dbReference type="Pfam" id="PF00133">
    <property type="entry name" value="tRNA-synt_1"/>
    <property type="match status" value="2"/>
</dbReference>
<dbReference type="PANTHER" id="PTHR45794">
    <property type="entry name" value="LEUCYL-TRNA SYNTHETASE"/>
    <property type="match status" value="1"/>
</dbReference>
<keyword evidence="5" id="KW-0067">ATP-binding</keyword>
<dbReference type="EC" id="6.1.1.4" evidence="2"/>
<dbReference type="EMBL" id="PYFQ01000001">
    <property type="protein sequence ID" value="PSK41454.1"/>
    <property type="molecule type" value="Genomic_DNA"/>
</dbReference>
<dbReference type="CDD" id="cd07959">
    <property type="entry name" value="Anticodon_Ia_Leu_AEc"/>
    <property type="match status" value="1"/>
</dbReference>
<dbReference type="GeneID" id="36564528"/>
<dbReference type="SUPFAM" id="SSF47323">
    <property type="entry name" value="Anticodon-binding domain of a subclass of class I aminoacyl-tRNA synthetases"/>
    <property type="match status" value="1"/>
</dbReference>
<dbReference type="SMART" id="SM00361">
    <property type="entry name" value="RRM_1"/>
    <property type="match status" value="1"/>
</dbReference>
<feature type="compositionally biased region" description="Basic and acidic residues" evidence="11">
    <location>
        <begin position="477"/>
        <end position="486"/>
    </location>
</feature>
<keyword evidence="6" id="KW-0648">Protein biosynthesis</keyword>
<keyword evidence="4" id="KW-0547">Nucleotide-binding</keyword>
<name>A0A2P7YZR7_9ASCO</name>